<dbReference type="PROSITE" id="PS51585">
    <property type="entry name" value="SAM_MT_TPMT"/>
    <property type="match status" value="1"/>
</dbReference>
<keyword evidence="3 5" id="KW-0808">Transferase</keyword>
<evidence type="ECO:0000313" key="5">
    <source>
        <dbReference type="EMBL" id="CAG5083144.1"/>
    </source>
</evidence>
<dbReference type="Proteomes" id="UP000683507">
    <property type="component" value="Chromosome"/>
</dbReference>
<dbReference type="EC" id="2.1.1.67" evidence="5"/>
<keyword evidence="4" id="KW-0949">S-adenosyl-L-methionine</keyword>
<dbReference type="AlphaFoldDB" id="A0A916NBG8"/>
<dbReference type="CDD" id="cd02440">
    <property type="entry name" value="AdoMet_MTases"/>
    <property type="match status" value="1"/>
</dbReference>
<evidence type="ECO:0000256" key="4">
    <source>
        <dbReference type="ARBA" id="ARBA00022691"/>
    </source>
</evidence>
<reference evidence="5" key="1">
    <citation type="submission" date="2021-04" db="EMBL/GenBank/DDBJ databases">
        <authorList>
            <person name="Rodrigo-Torres L."/>
            <person name="Arahal R. D."/>
            <person name="Lucena T."/>
        </authorList>
    </citation>
    <scope>NUCLEOTIDE SEQUENCE</scope>
    <source>
        <strain evidence="5">AS29M-1</strain>
    </source>
</reference>
<gene>
    <name evidence="5" type="primary">tpm</name>
    <name evidence="5" type="ORF">CRYO30217_02101</name>
</gene>
<name>A0A916NBG8_9FLAO</name>
<organism evidence="5 6">
    <name type="scientific">Parvicella tangerina</name>
    <dbReference type="NCBI Taxonomy" id="2829795"/>
    <lineage>
        <taxon>Bacteria</taxon>
        <taxon>Pseudomonadati</taxon>
        <taxon>Bacteroidota</taxon>
        <taxon>Flavobacteriia</taxon>
        <taxon>Flavobacteriales</taxon>
        <taxon>Parvicellaceae</taxon>
        <taxon>Parvicella</taxon>
    </lineage>
</organism>
<evidence type="ECO:0000256" key="3">
    <source>
        <dbReference type="ARBA" id="ARBA00022679"/>
    </source>
</evidence>
<protein>
    <submittedName>
        <fullName evidence="5">Thiopurine S-methyltransferase</fullName>
        <ecNumber evidence="5">2.1.1.67</ecNumber>
    </submittedName>
</protein>
<keyword evidence="1" id="KW-0597">Phosphoprotein</keyword>
<evidence type="ECO:0000256" key="1">
    <source>
        <dbReference type="ARBA" id="ARBA00022553"/>
    </source>
</evidence>
<dbReference type="PANTHER" id="PTHR32183">
    <property type="match status" value="1"/>
</dbReference>
<dbReference type="Gene3D" id="3.40.50.150">
    <property type="entry name" value="Vaccinia Virus protein VP39"/>
    <property type="match status" value="1"/>
</dbReference>
<keyword evidence="6" id="KW-1185">Reference proteome</keyword>
<dbReference type="SUPFAM" id="SSF53335">
    <property type="entry name" value="S-adenosyl-L-methionine-dependent methyltransferases"/>
    <property type="match status" value="1"/>
</dbReference>
<dbReference type="GO" id="GO:0008119">
    <property type="term" value="F:thiopurine S-methyltransferase activity"/>
    <property type="evidence" value="ECO:0007669"/>
    <property type="project" value="UniProtKB-EC"/>
</dbReference>
<dbReference type="KEGG" id="ptan:CRYO30217_02101"/>
<sequence>MLDSTYWNNRYLSNETGWDIGHASPAIIEFFADKDKDAKILIPGCGNAYEGEVLHRQGFKNITLADFAEETKTNFLNRYEHFEPNQFHVGDFFELNGTFDYIVEQTFFCALAPSLREKYVFKMKELLHVEGKLVGLMFDAPMHIDHPPFGGSKEDYLALFGDHFGAVRIEKCQNSIPPRAGKELWIEIGHS</sequence>
<dbReference type="Pfam" id="PF05724">
    <property type="entry name" value="TPMT"/>
    <property type="match status" value="1"/>
</dbReference>
<evidence type="ECO:0000313" key="6">
    <source>
        <dbReference type="Proteomes" id="UP000683507"/>
    </source>
</evidence>
<dbReference type="InterPro" id="IPR029063">
    <property type="entry name" value="SAM-dependent_MTases_sf"/>
</dbReference>
<evidence type="ECO:0000256" key="2">
    <source>
        <dbReference type="ARBA" id="ARBA00022603"/>
    </source>
</evidence>
<proteinExistence type="predicted"/>
<dbReference type="EMBL" id="OU015584">
    <property type="protein sequence ID" value="CAG5083144.1"/>
    <property type="molecule type" value="Genomic_DNA"/>
</dbReference>
<dbReference type="GO" id="GO:0032259">
    <property type="term" value="P:methylation"/>
    <property type="evidence" value="ECO:0007669"/>
    <property type="project" value="UniProtKB-KW"/>
</dbReference>
<keyword evidence="2 5" id="KW-0489">Methyltransferase</keyword>
<dbReference type="RefSeq" id="WP_258542313.1">
    <property type="nucleotide sequence ID" value="NZ_OU015584.1"/>
</dbReference>
<dbReference type="PANTHER" id="PTHR32183:SF11">
    <property type="entry name" value="THIOL METHYLTRANSFERASE 2-RELATED"/>
    <property type="match status" value="1"/>
</dbReference>
<accession>A0A916NBG8</accession>
<dbReference type="InterPro" id="IPR008854">
    <property type="entry name" value="TPMT"/>
</dbReference>